<protein>
    <submittedName>
        <fullName evidence="1">Uncharacterized protein</fullName>
    </submittedName>
</protein>
<dbReference type="InterPro" id="IPR049537">
    <property type="entry name" value="RelB-like"/>
</dbReference>
<dbReference type="AlphaFoldDB" id="A0A1V1PAF2"/>
<dbReference type="Proteomes" id="UP000189670">
    <property type="component" value="Unassembled WGS sequence"/>
</dbReference>
<accession>A0A1V1PAF2</accession>
<dbReference type="Pfam" id="PF18506">
    <property type="entry name" value="RelB-like"/>
    <property type="match status" value="1"/>
</dbReference>
<evidence type="ECO:0000313" key="1">
    <source>
        <dbReference type="EMBL" id="ETR71899.1"/>
    </source>
</evidence>
<sequence length="75" mass="8717">MYEINYLTNTKGRKTAVIIPIELWVNIFPEVDVSKEKLIEDVENYCLNKAMDEGKKSPLLNRQEALAYLENEDIV</sequence>
<proteinExistence type="predicted"/>
<dbReference type="EMBL" id="ATBP01000208">
    <property type="protein sequence ID" value="ETR71899.1"/>
    <property type="molecule type" value="Genomic_DNA"/>
</dbReference>
<organism evidence="1 2">
    <name type="scientific">Candidatus Magnetoglobus multicellularis str. Araruama</name>
    <dbReference type="NCBI Taxonomy" id="890399"/>
    <lineage>
        <taxon>Bacteria</taxon>
        <taxon>Pseudomonadati</taxon>
        <taxon>Thermodesulfobacteriota</taxon>
        <taxon>Desulfobacteria</taxon>
        <taxon>Desulfobacterales</taxon>
        <taxon>Desulfobacteraceae</taxon>
        <taxon>Candidatus Magnetoglobus</taxon>
    </lineage>
</organism>
<name>A0A1V1PAF2_9BACT</name>
<reference evidence="2" key="1">
    <citation type="submission" date="2012-11" db="EMBL/GenBank/DDBJ databases">
        <authorList>
            <person name="Lucero-Rivera Y.E."/>
            <person name="Tovar-Ramirez D."/>
        </authorList>
    </citation>
    <scope>NUCLEOTIDE SEQUENCE [LARGE SCALE GENOMIC DNA]</scope>
    <source>
        <strain evidence="2">Araruama</strain>
    </source>
</reference>
<gene>
    <name evidence="1" type="ORF">OMM_07828</name>
</gene>
<evidence type="ECO:0000313" key="2">
    <source>
        <dbReference type="Proteomes" id="UP000189670"/>
    </source>
</evidence>
<comment type="caution">
    <text evidence="1">The sequence shown here is derived from an EMBL/GenBank/DDBJ whole genome shotgun (WGS) entry which is preliminary data.</text>
</comment>